<comment type="similarity">
    <text evidence="1">Belongs to the bZIP family. NFIL3 subfamily.</text>
</comment>
<dbReference type="SMART" id="SM00338">
    <property type="entry name" value="BRLZ"/>
    <property type="match status" value="1"/>
</dbReference>
<evidence type="ECO:0000313" key="12">
    <source>
        <dbReference type="EMBL" id="KAJ1172426.1"/>
    </source>
</evidence>
<keyword evidence="3" id="KW-0805">Transcription regulation</keyword>
<dbReference type="GO" id="GO:0003700">
    <property type="term" value="F:DNA-binding transcription factor activity"/>
    <property type="evidence" value="ECO:0007669"/>
    <property type="project" value="InterPro"/>
</dbReference>
<evidence type="ECO:0000256" key="6">
    <source>
        <dbReference type="ARBA" id="ARBA00023163"/>
    </source>
</evidence>
<dbReference type="Proteomes" id="UP001066276">
    <property type="component" value="Chromosome 4_1"/>
</dbReference>
<feature type="region of interest" description="Disordered" evidence="10">
    <location>
        <begin position="405"/>
        <end position="431"/>
    </location>
</feature>
<dbReference type="Gene3D" id="1.20.5.170">
    <property type="match status" value="1"/>
</dbReference>
<dbReference type="Pfam" id="PF07716">
    <property type="entry name" value="bZIP_2"/>
    <property type="match status" value="1"/>
</dbReference>
<keyword evidence="13" id="KW-1185">Reference proteome</keyword>
<evidence type="ECO:0000256" key="10">
    <source>
        <dbReference type="SAM" id="MobiDB-lite"/>
    </source>
</evidence>
<evidence type="ECO:0000256" key="3">
    <source>
        <dbReference type="ARBA" id="ARBA00023015"/>
    </source>
</evidence>
<keyword evidence="5" id="KW-0238">DNA-binding</keyword>
<feature type="domain" description="BZIP" evidence="11">
    <location>
        <begin position="47"/>
        <end position="97"/>
    </location>
</feature>
<feature type="compositionally biased region" description="Low complexity" evidence="10">
    <location>
        <begin position="159"/>
        <end position="176"/>
    </location>
</feature>
<organism evidence="12 13">
    <name type="scientific">Pleurodeles waltl</name>
    <name type="common">Iberian ribbed newt</name>
    <dbReference type="NCBI Taxonomy" id="8319"/>
    <lineage>
        <taxon>Eukaryota</taxon>
        <taxon>Metazoa</taxon>
        <taxon>Chordata</taxon>
        <taxon>Craniata</taxon>
        <taxon>Vertebrata</taxon>
        <taxon>Euteleostomi</taxon>
        <taxon>Amphibia</taxon>
        <taxon>Batrachia</taxon>
        <taxon>Caudata</taxon>
        <taxon>Salamandroidea</taxon>
        <taxon>Salamandridae</taxon>
        <taxon>Pleurodelinae</taxon>
        <taxon>Pleurodeles</taxon>
    </lineage>
</organism>
<dbReference type="PROSITE" id="PS00036">
    <property type="entry name" value="BZIP_BASIC"/>
    <property type="match status" value="1"/>
</dbReference>
<feature type="region of interest" description="Disordered" evidence="10">
    <location>
        <begin position="128"/>
        <end position="179"/>
    </location>
</feature>
<keyword evidence="4" id="KW-0090">Biological rhythms</keyword>
<reference evidence="12" key="1">
    <citation type="journal article" date="2022" name="bioRxiv">
        <title>Sequencing and chromosome-scale assembly of the giantPleurodeles waltlgenome.</title>
        <authorList>
            <person name="Brown T."/>
            <person name="Elewa A."/>
            <person name="Iarovenko S."/>
            <person name="Subramanian E."/>
            <person name="Araus A.J."/>
            <person name="Petzold A."/>
            <person name="Susuki M."/>
            <person name="Suzuki K.-i.T."/>
            <person name="Hayashi T."/>
            <person name="Toyoda A."/>
            <person name="Oliveira C."/>
            <person name="Osipova E."/>
            <person name="Leigh N.D."/>
            <person name="Simon A."/>
            <person name="Yun M.H."/>
        </authorList>
    </citation>
    <scope>NUCLEOTIDE SEQUENCE</scope>
    <source>
        <strain evidence="12">20211129_DDA</strain>
        <tissue evidence="12">Liver</tissue>
    </source>
</reference>
<evidence type="ECO:0000256" key="5">
    <source>
        <dbReference type="ARBA" id="ARBA00023125"/>
    </source>
</evidence>
<evidence type="ECO:0000259" key="11">
    <source>
        <dbReference type="PROSITE" id="PS50217"/>
    </source>
</evidence>
<sequence length="550" mass="60991">MMESLSLPSIHLASSFPEAIEPCQLTKSKPNLSGRRKREFISDEKKDASYWEKRRKNNEAAKRSREKRRFNDLVLENRVLALNEENVQLRTELLQLKLRFGLITSASFVEKSQQLSDRSSLSRIYGSYSNGSSAAHHSDSSEAEQSSRDSAGNSLPKYSPRGSLSDLSDGSSRDSPIPSTFSEAQALARSGRDYDFHHHMHSMDFDCENLKPLVTEPRVVEGHEQKLTSTSPRGGVILFRTGGYTIDPQRAPELKATGLPSMHPNRVQSAAPGKDDETVVHHITNGSTHPSQTVQMEFKDPTMCTGYNISSVDRHSGTVAQQHTAIVMESIPDLQTSQDVNYEHNAVGRCTPDTCKEMGFLDPAQPLNTSSEKGDMDISLTKLAVVSEEYTSSNMAAARSPFSMHIRDDSNPEQEDSSCKPDCQSPTPCVSTDLPQEVKMSSLPHKLRLKCRAHSSGIHEQPTKLGSSHQAEMSNAEHAHQYLMALETATSYCLAPGTIESTEMEGFQRQSWLCHNEVEEDKSNESFQNLTRGLGTQGWNYSEMDCANCG</sequence>
<dbReference type="InterPro" id="IPR046347">
    <property type="entry name" value="bZIP_sf"/>
</dbReference>
<dbReference type="GO" id="GO:0007623">
    <property type="term" value="P:circadian rhythm"/>
    <property type="evidence" value="ECO:0007669"/>
    <property type="project" value="TreeGrafter"/>
</dbReference>
<dbReference type="CDD" id="cd14694">
    <property type="entry name" value="bZIP_NFIL3"/>
    <property type="match status" value="1"/>
</dbReference>
<keyword evidence="6" id="KW-0804">Transcription</keyword>
<comment type="function">
    <text evidence="8">May act as a transcriptional regulator of a number of proteins of the circadian clock.</text>
</comment>
<evidence type="ECO:0000256" key="7">
    <source>
        <dbReference type="ARBA" id="ARBA00023242"/>
    </source>
</evidence>
<comment type="caution">
    <text evidence="12">The sequence shown here is derived from an EMBL/GenBank/DDBJ whole genome shotgun (WGS) entry which is preliminary data.</text>
</comment>
<proteinExistence type="inferred from homology"/>
<dbReference type="FunFam" id="1.20.5.170:FF:000025">
    <property type="entry name" value="nuclear factor interleukin-3-regulated protein-like"/>
    <property type="match status" value="1"/>
</dbReference>
<evidence type="ECO:0000313" key="13">
    <source>
        <dbReference type="Proteomes" id="UP001066276"/>
    </source>
</evidence>
<dbReference type="InterPro" id="IPR004827">
    <property type="entry name" value="bZIP"/>
</dbReference>
<dbReference type="PANTHER" id="PTHR15284:SF4">
    <property type="entry name" value="E4 BINDING PROTEIN 4-2"/>
    <property type="match status" value="1"/>
</dbReference>
<name>A0AAV7T7N7_PLEWA</name>
<dbReference type="GO" id="GO:0005634">
    <property type="term" value="C:nucleus"/>
    <property type="evidence" value="ECO:0007669"/>
    <property type="project" value="TreeGrafter"/>
</dbReference>
<dbReference type="InterPro" id="IPR047106">
    <property type="entry name" value="NFIL3-like_bZIP"/>
</dbReference>
<dbReference type="EMBL" id="JANPWB010000007">
    <property type="protein sequence ID" value="KAJ1172426.1"/>
    <property type="molecule type" value="Genomic_DNA"/>
</dbReference>
<gene>
    <name evidence="12" type="ORF">NDU88_004273</name>
</gene>
<dbReference type="SUPFAM" id="SSF57959">
    <property type="entry name" value="Leucine zipper domain"/>
    <property type="match status" value="1"/>
</dbReference>
<comment type="subunit">
    <text evidence="9">Homodimer. Binds DNA as a dimer.</text>
</comment>
<keyword evidence="7" id="KW-0539">Nucleus</keyword>
<dbReference type="PANTHER" id="PTHR15284">
    <property type="entry name" value="NUCLEAR FACTOR INTERLEUKIN-3-REGULATED PROTEIN"/>
    <property type="match status" value="1"/>
</dbReference>
<evidence type="ECO:0000256" key="2">
    <source>
        <dbReference type="ARBA" id="ARBA00018259"/>
    </source>
</evidence>
<evidence type="ECO:0000256" key="4">
    <source>
        <dbReference type="ARBA" id="ARBA00023108"/>
    </source>
</evidence>
<dbReference type="InterPro" id="IPR047229">
    <property type="entry name" value="NFIL3-like"/>
</dbReference>
<dbReference type="AlphaFoldDB" id="A0AAV7T7N7"/>
<evidence type="ECO:0000256" key="8">
    <source>
        <dbReference type="ARBA" id="ARBA00053991"/>
    </source>
</evidence>
<dbReference type="GO" id="GO:0003677">
    <property type="term" value="F:DNA binding"/>
    <property type="evidence" value="ECO:0007669"/>
    <property type="project" value="UniProtKB-KW"/>
</dbReference>
<protein>
    <recommendedName>
        <fullName evidence="2">Nuclear factor interleukin-3-regulated protein</fullName>
    </recommendedName>
</protein>
<evidence type="ECO:0000256" key="1">
    <source>
        <dbReference type="ARBA" id="ARBA00006079"/>
    </source>
</evidence>
<dbReference type="PROSITE" id="PS50217">
    <property type="entry name" value="BZIP"/>
    <property type="match status" value="1"/>
</dbReference>
<evidence type="ECO:0000256" key="9">
    <source>
        <dbReference type="ARBA" id="ARBA00061957"/>
    </source>
</evidence>
<accession>A0AAV7T7N7</accession>